<evidence type="ECO:0000256" key="2">
    <source>
        <dbReference type="ARBA" id="ARBA00022763"/>
    </source>
</evidence>
<accession>A0A562JEY3</accession>
<reference evidence="10 11" key="1">
    <citation type="submission" date="2019-07" db="EMBL/GenBank/DDBJ databases">
        <title>Genomic Encyclopedia of Type Strains, Phase I: the one thousand microbial genomes (KMG-I) project.</title>
        <authorList>
            <person name="Kyrpides N."/>
        </authorList>
    </citation>
    <scope>NUCLEOTIDE SEQUENCE [LARGE SCALE GENOMIC DNA]</scope>
    <source>
        <strain evidence="10 11">DSM 13558</strain>
    </source>
</reference>
<evidence type="ECO:0000313" key="11">
    <source>
        <dbReference type="Proteomes" id="UP000315343"/>
    </source>
</evidence>
<dbReference type="FunFam" id="3.40.1440.10:FF:000001">
    <property type="entry name" value="UvrABC system protein C"/>
    <property type="match status" value="1"/>
</dbReference>
<dbReference type="SUPFAM" id="SSF47781">
    <property type="entry name" value="RuvA domain 2-like"/>
    <property type="match status" value="1"/>
</dbReference>
<sequence>MFDIQEELKKVPDNPGVYHMKNQFGEIIYVGKAKNLKKRVRQYFQSKNHSPKIQAMINNISEFEYIITDNEVEALILEANLIKKYRPRYNTLLRDDKQYPYIKISAHEKYPRIYKVREVKKDGARYFGPYPSAYAVNEIIDIIGSLYKLRKCSLKLDGTKKNQRPCLNYHINRCTAPCMGNVSIKEYKEEVTKAISLLSGREDELIRALREKMLAASENMDYELAAKYRDQINALELIAEKQKIVSANSSIDQDVIGSAMGIEEACIQIFFIRNGKIMGREHYLLTNIENETREEIISSFLTQFYTGTVYIPKEIYIEAEIEDMDVLEKLLSEKRGNKVSIKVPAKGDKSMLIKMIKKNALEILEKGSQRIKKNLDESMQVVGELKNLLELDELPLRIEAYDISNIQGVESVGSMVVFERGVPSKSNYRRFKIKTVEGPNDYKSMEEVLERRINRGLDNSDEVKGFNKMPDLILIDGGKGQTKIAEDVIANYGLRIPVCGMIKDDKHTTRGLIFNNREIEFKKTDPVYRLIYRIQEEAHRFAIEYHRNLRDKTLFRSELDNIENIGEKRKLNLLKEFGSVDNIRKKSVEELSAAPGMNIKAAESVFNYFNKQKTLQ</sequence>
<keyword evidence="6" id="KW-0742">SOS response</keyword>
<dbReference type="Pfam" id="PF14520">
    <property type="entry name" value="HHH_5"/>
    <property type="match status" value="1"/>
</dbReference>
<dbReference type="InterPro" id="IPR001943">
    <property type="entry name" value="UVR_dom"/>
</dbReference>
<keyword evidence="11" id="KW-1185">Reference proteome</keyword>
<keyword evidence="3 6" id="KW-0228">DNA excision</keyword>
<dbReference type="Gene3D" id="3.30.420.340">
    <property type="entry name" value="UvrC, RNAse H endonuclease domain"/>
    <property type="match status" value="1"/>
</dbReference>
<protein>
    <recommendedName>
        <fullName evidence="6">UvrABC system protein C</fullName>
        <shortName evidence="6">Protein UvrC</shortName>
    </recommendedName>
    <alternativeName>
        <fullName evidence="6">Excinuclease ABC subunit C</fullName>
    </alternativeName>
</protein>
<dbReference type="InterPro" id="IPR001162">
    <property type="entry name" value="UvrC_RNase_H_dom"/>
</dbReference>
<dbReference type="NCBIfam" id="NF001824">
    <property type="entry name" value="PRK00558.1-5"/>
    <property type="match status" value="1"/>
</dbReference>
<evidence type="ECO:0000259" key="8">
    <source>
        <dbReference type="PROSITE" id="PS50164"/>
    </source>
</evidence>
<evidence type="ECO:0000256" key="3">
    <source>
        <dbReference type="ARBA" id="ARBA00022769"/>
    </source>
</evidence>
<dbReference type="GO" id="GO:0009380">
    <property type="term" value="C:excinuclease repair complex"/>
    <property type="evidence" value="ECO:0007669"/>
    <property type="project" value="InterPro"/>
</dbReference>
<dbReference type="Proteomes" id="UP000315343">
    <property type="component" value="Unassembled WGS sequence"/>
</dbReference>
<dbReference type="GO" id="GO:0009381">
    <property type="term" value="F:excinuclease ABC activity"/>
    <property type="evidence" value="ECO:0007669"/>
    <property type="project" value="UniProtKB-UniRule"/>
</dbReference>
<proteinExistence type="inferred from homology"/>
<evidence type="ECO:0000259" key="9">
    <source>
        <dbReference type="PROSITE" id="PS50165"/>
    </source>
</evidence>
<evidence type="ECO:0000256" key="1">
    <source>
        <dbReference type="ARBA" id="ARBA00022490"/>
    </source>
</evidence>
<comment type="similarity">
    <text evidence="6">Belongs to the UvrC family.</text>
</comment>
<dbReference type="OrthoDB" id="9804933at2"/>
<dbReference type="InterPro" id="IPR035901">
    <property type="entry name" value="GIY-YIG_endonuc_sf"/>
</dbReference>
<dbReference type="GO" id="GO:0006289">
    <property type="term" value="P:nucleotide-excision repair"/>
    <property type="evidence" value="ECO:0007669"/>
    <property type="project" value="UniProtKB-UniRule"/>
</dbReference>
<dbReference type="EMBL" id="VLKH01000003">
    <property type="protein sequence ID" value="TWH81777.1"/>
    <property type="molecule type" value="Genomic_DNA"/>
</dbReference>
<dbReference type="Pfam" id="PF08459">
    <property type="entry name" value="UvrC_RNaseH_dom"/>
    <property type="match status" value="1"/>
</dbReference>
<dbReference type="PROSITE" id="PS50151">
    <property type="entry name" value="UVR"/>
    <property type="match status" value="1"/>
</dbReference>
<dbReference type="Pfam" id="PF02151">
    <property type="entry name" value="UVR"/>
    <property type="match status" value="1"/>
</dbReference>
<keyword evidence="2 6" id="KW-0227">DNA damage</keyword>
<dbReference type="SUPFAM" id="SSF46600">
    <property type="entry name" value="C-terminal UvrC-binding domain of UvrB"/>
    <property type="match status" value="1"/>
</dbReference>
<dbReference type="Gene3D" id="1.10.150.20">
    <property type="entry name" value="5' to 3' exonuclease, C-terminal subdomain"/>
    <property type="match status" value="1"/>
</dbReference>
<dbReference type="InterPro" id="IPR050066">
    <property type="entry name" value="UvrABC_protein_C"/>
</dbReference>
<dbReference type="SUPFAM" id="SSF82771">
    <property type="entry name" value="GIY-YIG endonuclease"/>
    <property type="match status" value="1"/>
</dbReference>
<dbReference type="SMART" id="SM00465">
    <property type="entry name" value="GIYc"/>
    <property type="match status" value="1"/>
</dbReference>
<dbReference type="Pfam" id="PF22920">
    <property type="entry name" value="UvrC_RNaseH"/>
    <property type="match status" value="1"/>
</dbReference>
<comment type="function">
    <text evidence="6">The UvrABC repair system catalyzes the recognition and processing of DNA lesions. UvrC both incises the 5' and 3' sides of the lesion. The N-terminal half is responsible for the 3' incision and the C-terminal half is responsible for the 5' incision.</text>
</comment>
<dbReference type="HAMAP" id="MF_00203">
    <property type="entry name" value="UvrC"/>
    <property type="match status" value="1"/>
</dbReference>
<dbReference type="InterPro" id="IPR010994">
    <property type="entry name" value="RuvA_2-like"/>
</dbReference>
<dbReference type="RefSeq" id="WP_145081996.1">
    <property type="nucleotide sequence ID" value="NZ_JAYFNS010000038.1"/>
</dbReference>
<comment type="subcellular location">
    <subcellularLocation>
        <location evidence="6">Cytoplasm</location>
    </subcellularLocation>
</comment>
<dbReference type="Gene3D" id="4.10.860.10">
    <property type="entry name" value="UVR domain"/>
    <property type="match status" value="1"/>
</dbReference>
<dbReference type="GO" id="GO:0009432">
    <property type="term" value="P:SOS response"/>
    <property type="evidence" value="ECO:0007669"/>
    <property type="project" value="UniProtKB-UniRule"/>
</dbReference>
<dbReference type="Pfam" id="PF01541">
    <property type="entry name" value="GIY-YIG"/>
    <property type="match status" value="1"/>
</dbReference>
<dbReference type="InterPro" id="IPR036876">
    <property type="entry name" value="UVR_dom_sf"/>
</dbReference>
<evidence type="ECO:0000256" key="6">
    <source>
        <dbReference type="HAMAP-Rule" id="MF_00203"/>
    </source>
</evidence>
<organism evidence="10 11">
    <name type="scientific">Sedimentibacter saalensis</name>
    <dbReference type="NCBI Taxonomy" id="130788"/>
    <lineage>
        <taxon>Bacteria</taxon>
        <taxon>Bacillati</taxon>
        <taxon>Bacillota</taxon>
        <taxon>Tissierellia</taxon>
        <taxon>Sedimentibacter</taxon>
    </lineage>
</organism>
<dbReference type="InterPro" id="IPR047296">
    <property type="entry name" value="GIY-YIG_UvrC_Cho"/>
</dbReference>
<dbReference type="InterPro" id="IPR038476">
    <property type="entry name" value="UvrC_RNase_H_dom_sf"/>
</dbReference>
<evidence type="ECO:0000259" key="7">
    <source>
        <dbReference type="PROSITE" id="PS50151"/>
    </source>
</evidence>
<comment type="subunit">
    <text evidence="6">Interacts with UvrB in an incision complex.</text>
</comment>
<gene>
    <name evidence="6" type="primary">uvrC</name>
    <name evidence="10" type="ORF">LY60_01534</name>
</gene>
<dbReference type="Gene3D" id="3.40.1440.10">
    <property type="entry name" value="GIY-YIG endonuclease"/>
    <property type="match status" value="1"/>
</dbReference>
<evidence type="ECO:0000313" key="10">
    <source>
        <dbReference type="EMBL" id="TWH81777.1"/>
    </source>
</evidence>
<dbReference type="PANTHER" id="PTHR30562">
    <property type="entry name" value="UVRC/OXIDOREDUCTASE"/>
    <property type="match status" value="1"/>
</dbReference>
<dbReference type="PROSITE" id="PS50164">
    <property type="entry name" value="GIY_YIG"/>
    <property type="match status" value="1"/>
</dbReference>
<feature type="domain" description="GIY-YIG" evidence="8">
    <location>
        <begin position="13"/>
        <end position="91"/>
    </location>
</feature>
<dbReference type="SMART" id="SM00278">
    <property type="entry name" value="HhH1"/>
    <property type="match status" value="2"/>
</dbReference>
<feature type="domain" description="UvrC family homology region profile" evidence="9">
    <location>
        <begin position="255"/>
        <end position="489"/>
    </location>
</feature>
<feature type="domain" description="UVR" evidence="7">
    <location>
        <begin position="203"/>
        <end position="238"/>
    </location>
</feature>
<dbReference type="InterPro" id="IPR000305">
    <property type="entry name" value="GIY-YIG_endonuc"/>
</dbReference>
<evidence type="ECO:0000256" key="5">
    <source>
        <dbReference type="ARBA" id="ARBA00023204"/>
    </source>
</evidence>
<keyword evidence="5 6" id="KW-0234">DNA repair</keyword>
<dbReference type="PANTHER" id="PTHR30562:SF1">
    <property type="entry name" value="UVRABC SYSTEM PROTEIN C"/>
    <property type="match status" value="1"/>
</dbReference>
<dbReference type="CDD" id="cd10434">
    <property type="entry name" value="GIY-YIG_UvrC_Cho"/>
    <property type="match status" value="1"/>
</dbReference>
<dbReference type="InterPro" id="IPR004791">
    <property type="entry name" value="UvrC"/>
</dbReference>
<dbReference type="GO" id="GO:0003677">
    <property type="term" value="F:DNA binding"/>
    <property type="evidence" value="ECO:0007669"/>
    <property type="project" value="UniProtKB-UniRule"/>
</dbReference>
<dbReference type="AlphaFoldDB" id="A0A562JEY3"/>
<name>A0A562JEY3_9FIRM</name>
<dbReference type="InterPro" id="IPR003583">
    <property type="entry name" value="Hlx-hairpin-Hlx_DNA-bd_motif"/>
</dbReference>
<evidence type="ECO:0000256" key="4">
    <source>
        <dbReference type="ARBA" id="ARBA00022881"/>
    </source>
</evidence>
<dbReference type="PROSITE" id="PS50165">
    <property type="entry name" value="UVRC"/>
    <property type="match status" value="1"/>
</dbReference>
<keyword evidence="1 6" id="KW-0963">Cytoplasm</keyword>
<dbReference type="NCBIfam" id="TIGR00194">
    <property type="entry name" value="uvrC"/>
    <property type="match status" value="1"/>
</dbReference>
<comment type="caution">
    <text evidence="10">The sequence shown here is derived from an EMBL/GenBank/DDBJ whole genome shotgun (WGS) entry which is preliminary data.</text>
</comment>
<dbReference type="GO" id="GO:0005737">
    <property type="term" value="C:cytoplasm"/>
    <property type="evidence" value="ECO:0007669"/>
    <property type="project" value="UniProtKB-SubCell"/>
</dbReference>
<keyword evidence="4 6" id="KW-0267">Excision nuclease</keyword>